<evidence type="ECO:0000313" key="2">
    <source>
        <dbReference type="EMBL" id="CAE7471387.1"/>
    </source>
</evidence>
<dbReference type="Gene3D" id="3.30.420.10">
    <property type="entry name" value="Ribonuclease H-like superfamily/Ribonuclease H"/>
    <property type="match status" value="1"/>
</dbReference>
<sequence length="2597" mass="284419">MGTLLPEDSTAEEAERAHLRLTWDHAAAIGRLSDSVADLQSQVAEQDSALGDLQEQVILFAQVGSLQEERVGFLRAIGVAPSQWARTSPWTLVHRVIQDLGGRVRHLWRLYGPRQPTLTPLDSSELGKFLMNSSQDTLQIVSSAVGGKATSTLLKRVLEHPVIQGIKREASGAIRLRTPSRTLYVAEIFALECELIEGFLDPIDRYALGVCLFLVYARARVSDIRNIYKIELDISGNKGYIEVKTFDHKNARISNAAGVPLILVVTSWMRKLLALALVREPEAGFSSHGLKATLLSWMTKAGYDKVEPLLAVRAGAPSVEGGISDVIYLCIRSDLVMASTLTESTPVFQERAAVAGLNAEDLACLAKQGLDTLAKLAFACGQPGETPSDDAIKALIRPAPAAGGEAAPEPSLGSVSALRRLLFESQTLMISQVKSLVESREDQVKELPTAERQDRIRRQAARLSGVSLSGPGECSYASYDLCMQLLMDNSVRYLPPSKFTTRQSELRMEKPRKELEIANSNLTIKDRSRYFILQGTKFGSFVLGVKAVTTVKIGKGRQEALPPWAAEGTEAAVTAVAQDAETGFHWCQVPTAAFGVASGPQAYCIKSCYAKVYGVAACFGIFDEPIQSAEVASLGEEAKESQADAQGTSVEEPLLPSEEAVYKFCREISHSKKGKRAPQSMVQALKFVKFLLSIPDVENSISPRVRGLADRVAGVFLCQIFSRNRWSDIRHVRFLEFDFLEIGPEICGFLEGILSRLSKYGIVGETQTLLSHYSTGALSTLAYSRDALSGPLRQPEEMLKQELDKLATVTCGLCETVLDKNDTQDADDNGEAEFSPTTSADGSSEETSDGASSEEKEVGMEQQLLERFITGGVRTVSMAAYAATQPGQPLTDKEVSTLCTSLGQDNPTRAQLTVVKRLLFECRTMSLANLEATVGQQPDSVLRKLPGKPAKELVLDASGDGLSVQDKSPKVAAQLGSDMATYRALQRRGLAYDLVGVLNPKAHEKRLQKDFDTLQTPAPPGFNRPTLQQVLRADRALWRELGSKQPTLKRAAAKVPLADARCLDQVFLEATNTVAVNFHFMPTPRAEGFTDKGGKGGKGETPMPAALRGGVPNDEHGDPLCFGFNLGSLKERPVARDVDSASALDQDNFPASLADRRVILARTGLDRTGRRMAGAALRHIQQSQGNLASVGGLAVTCVGSHEHLPSSPDFADEPDGQCPANSVIETRAAQSLRWLQRAQETNHQVIKEVEDSSQFLEELLIDDLSQSYINEARRTRPVHVFLLDLLCFEFDRDGDKAPPFQEDGASPDLRDGVSFTDASPEDSKALTLLSNACALEQELEMIQFYARVQDQVLLAEMAKMVNSLVGRRFRATTVQQVLEADRAAWVRLAELTPKGVRAGSDGILPLDSLWERVQLEPRVAYKLMPVPGSAPKSTTAPDDPDTERPPKRPRRDKGKGKGRTKGQPASEPANTPAELKGLSFMTKRGGRRCWNFNMACGCKAAKVGQDPPTAPAHSPLVPVLQPAASDTSLIQRTATDPPPTRNDQFPDGLPMLAPVLQARVAAANQLFALSGRIFRHAIGQGKLVSCENPHRSFFWDTSHWRAQVTGLSYESTILDHCCFGGRRRKRTLLVHNIPAFRGLAVLCPGESPEHVHAPWGKTAHNRWATSQETAYPLQLCRHMALQVKEQALARGLTPLPSSLADPPDHLHRAAQVALGQQPTGRKIPAMVPEFKQIVSVDSVQPILPGVRKVASEFPLPDQAVSEPALPSLPPGARILRRLTLGGNTSRRELRPRVAEPSQSLRALCSGDPAEQYAHSEQAARGSGSDRDFSWTSGAYAQGHLFSCVLLGRDLQGPPHVDKNNQKGIPNCILKLSDFEGGGLWLQNSSGETMCPHSNSPQNWGNVIDFQNGRIIFDPHALHCAMPWTGLHRDILVAFHPRNVSKLSNSQLEELTDVGFPLASASQIAAAERLDSVPPWAYPEPLLCTLNALASNTPEWIGRTRTEEMRKWISRARDLEGQEAELKETMTPNCRAILKSKRLLVFEEMLQASGHEDVAIAREMRSGFQLGGAIPRSEAFRVRRHSASVTMADLHHHASSLRQSILGSTKSSGDETLDRETYEATVQEVARGWLEGPLPLSSLSETSLVTRRFGVMQKGQIRPIDNYLESGVNSTASSVDTIIVHTADCIAAGLGHRMSQDKSCRTHQLQVRSWDLHKAYKNLPLADEVLDDSFLCVYNPATQAAELFKQRVLPFGSRHSVHSFCRVLGIWRIAVTTLLMHLSVYFDDFVGAEIEPLSKIYEMCLDMLFKVLGWGTSKNKEHPFGTLAKVLGLEINLRHAKLGWVYLSNTPERQKEVFDFVSEILDQGFLKKKDGEKLRGRLQFAECQISGRGAGMAYKKLTGFIRDGAGYLDDEARSTLLTLRDRILHAPNRCVSQNLCNTMHLYVDASCEKRKVGLGGVLVNETGTKIGFFSEWASDGVVARMNPASGNPIFEFECLAILMGLRTWAPLIKNCNLVIFTDNDAALACMIRGMSDNDYGGKIVTCVHELSDEMVCNAWYERVNTTSNIADGPSRGARDESWGPRFEIDVDAIVDTALSAWG</sequence>
<dbReference type="InterPro" id="IPR043502">
    <property type="entry name" value="DNA/RNA_pol_sf"/>
</dbReference>
<dbReference type="Proteomes" id="UP000604046">
    <property type="component" value="Unassembled WGS sequence"/>
</dbReference>
<keyword evidence="3" id="KW-1185">Reference proteome</keyword>
<name>A0A812SFC6_9DINO</name>
<dbReference type="PANTHER" id="PTHR33050:SF7">
    <property type="entry name" value="RIBONUCLEASE H"/>
    <property type="match status" value="1"/>
</dbReference>
<dbReference type="PANTHER" id="PTHR33050">
    <property type="entry name" value="REVERSE TRANSCRIPTASE DOMAIN-CONTAINING PROTEIN"/>
    <property type="match status" value="1"/>
</dbReference>
<dbReference type="InterPro" id="IPR036397">
    <property type="entry name" value="RNaseH_sf"/>
</dbReference>
<proteinExistence type="predicted"/>
<protein>
    <submittedName>
        <fullName evidence="2">Ubiad1 protein</fullName>
    </submittedName>
</protein>
<feature type="region of interest" description="Disordered" evidence="1">
    <location>
        <begin position="1297"/>
        <end position="1319"/>
    </location>
</feature>
<feature type="compositionally biased region" description="Basic residues" evidence="1">
    <location>
        <begin position="1447"/>
        <end position="1460"/>
    </location>
</feature>
<feature type="region of interest" description="Disordered" evidence="1">
    <location>
        <begin position="822"/>
        <end position="859"/>
    </location>
</feature>
<dbReference type="GO" id="GO:0003676">
    <property type="term" value="F:nucleic acid binding"/>
    <property type="evidence" value="ECO:0007669"/>
    <property type="project" value="InterPro"/>
</dbReference>
<dbReference type="SUPFAM" id="SSF56672">
    <property type="entry name" value="DNA/RNA polymerases"/>
    <property type="match status" value="1"/>
</dbReference>
<gene>
    <name evidence="2" type="primary">ubiad1</name>
    <name evidence="2" type="ORF">SNAT2548_LOCUS26469</name>
</gene>
<comment type="caution">
    <text evidence="2">The sequence shown here is derived from an EMBL/GenBank/DDBJ whole genome shotgun (WGS) entry which is preliminary data.</text>
</comment>
<dbReference type="InterPro" id="IPR052055">
    <property type="entry name" value="Hepadnavirus_pol/RT"/>
</dbReference>
<organism evidence="2 3">
    <name type="scientific">Symbiodinium natans</name>
    <dbReference type="NCBI Taxonomy" id="878477"/>
    <lineage>
        <taxon>Eukaryota</taxon>
        <taxon>Sar</taxon>
        <taxon>Alveolata</taxon>
        <taxon>Dinophyceae</taxon>
        <taxon>Suessiales</taxon>
        <taxon>Symbiodiniaceae</taxon>
        <taxon>Symbiodinium</taxon>
    </lineage>
</organism>
<feature type="region of interest" description="Disordered" evidence="1">
    <location>
        <begin position="1424"/>
        <end position="1477"/>
    </location>
</feature>
<accession>A0A812SFC6</accession>
<evidence type="ECO:0000313" key="3">
    <source>
        <dbReference type="Proteomes" id="UP000604046"/>
    </source>
</evidence>
<dbReference type="EMBL" id="CAJNDS010002432">
    <property type="protein sequence ID" value="CAE7471387.1"/>
    <property type="molecule type" value="Genomic_DNA"/>
</dbReference>
<reference evidence="2" key="1">
    <citation type="submission" date="2021-02" db="EMBL/GenBank/DDBJ databases">
        <authorList>
            <person name="Dougan E. K."/>
            <person name="Rhodes N."/>
            <person name="Thang M."/>
            <person name="Chan C."/>
        </authorList>
    </citation>
    <scope>NUCLEOTIDE SEQUENCE</scope>
</reference>
<evidence type="ECO:0000256" key="1">
    <source>
        <dbReference type="SAM" id="MobiDB-lite"/>
    </source>
</evidence>